<organism evidence="1 2">
    <name type="scientific">Caerostris darwini</name>
    <dbReference type="NCBI Taxonomy" id="1538125"/>
    <lineage>
        <taxon>Eukaryota</taxon>
        <taxon>Metazoa</taxon>
        <taxon>Ecdysozoa</taxon>
        <taxon>Arthropoda</taxon>
        <taxon>Chelicerata</taxon>
        <taxon>Arachnida</taxon>
        <taxon>Araneae</taxon>
        <taxon>Araneomorphae</taxon>
        <taxon>Entelegynae</taxon>
        <taxon>Araneoidea</taxon>
        <taxon>Araneidae</taxon>
        <taxon>Caerostris</taxon>
    </lineage>
</organism>
<dbReference type="EMBL" id="BPLQ01002270">
    <property type="protein sequence ID" value="GIX90703.1"/>
    <property type="molecule type" value="Genomic_DNA"/>
</dbReference>
<sequence>MAISHDDSLLVLLRVRGALQLIYWRALRGAGLRRDWDPRTLCPAAESRSCLRRLGTPIHSLPDRVGCRAGAGFRASHRRMQGGGGFGTVDARRIIRERMKGRRGEMILFSPI</sequence>
<evidence type="ECO:0000313" key="1">
    <source>
        <dbReference type="EMBL" id="GIX90703.1"/>
    </source>
</evidence>
<proteinExistence type="predicted"/>
<evidence type="ECO:0008006" key="3">
    <source>
        <dbReference type="Google" id="ProtNLM"/>
    </source>
</evidence>
<name>A0AAV4P105_9ARAC</name>
<dbReference type="Proteomes" id="UP001054837">
    <property type="component" value="Unassembled WGS sequence"/>
</dbReference>
<dbReference type="AlphaFoldDB" id="A0AAV4P105"/>
<protein>
    <recommendedName>
        <fullName evidence="3">Ribosomal protein S14</fullName>
    </recommendedName>
</protein>
<reference evidence="1 2" key="1">
    <citation type="submission" date="2021-06" db="EMBL/GenBank/DDBJ databases">
        <title>Caerostris darwini draft genome.</title>
        <authorList>
            <person name="Kono N."/>
            <person name="Arakawa K."/>
        </authorList>
    </citation>
    <scope>NUCLEOTIDE SEQUENCE [LARGE SCALE GENOMIC DNA]</scope>
</reference>
<keyword evidence="2" id="KW-1185">Reference proteome</keyword>
<comment type="caution">
    <text evidence="1">The sequence shown here is derived from an EMBL/GenBank/DDBJ whole genome shotgun (WGS) entry which is preliminary data.</text>
</comment>
<evidence type="ECO:0000313" key="2">
    <source>
        <dbReference type="Proteomes" id="UP001054837"/>
    </source>
</evidence>
<accession>A0AAV4P105</accession>
<gene>
    <name evidence="1" type="ORF">CDAR_110001</name>
</gene>